<proteinExistence type="predicted"/>
<sequence length="101" mass="11518">MPYQLSSNSQEVKNSLVSFFNDLTEMEKSIRRDVSMSLSIEFQAGFKQLSRNIRSGKDEISDLINQIPSNENDVAINLKTVTDQVILTRKAYQSFMNQHAS</sequence>
<accession>A0A315Z6M8</accession>
<dbReference type="EMBL" id="QGDO01000005">
    <property type="protein sequence ID" value="PWJ40078.1"/>
    <property type="molecule type" value="Genomic_DNA"/>
</dbReference>
<gene>
    <name evidence="1" type="ORF">BC781_105141</name>
</gene>
<evidence type="ECO:0000313" key="2">
    <source>
        <dbReference type="Proteomes" id="UP000245535"/>
    </source>
</evidence>
<evidence type="ECO:0000313" key="1">
    <source>
        <dbReference type="EMBL" id="PWJ40078.1"/>
    </source>
</evidence>
<name>A0A315Z6M8_SEDFL</name>
<keyword evidence="2" id="KW-1185">Reference proteome</keyword>
<organism evidence="1 2">
    <name type="scientific">Sediminitomix flava</name>
    <dbReference type="NCBI Taxonomy" id="379075"/>
    <lineage>
        <taxon>Bacteria</taxon>
        <taxon>Pseudomonadati</taxon>
        <taxon>Bacteroidota</taxon>
        <taxon>Cytophagia</taxon>
        <taxon>Cytophagales</taxon>
        <taxon>Flammeovirgaceae</taxon>
        <taxon>Sediminitomix</taxon>
    </lineage>
</organism>
<dbReference type="AlphaFoldDB" id="A0A315Z6M8"/>
<dbReference type="Proteomes" id="UP000245535">
    <property type="component" value="Unassembled WGS sequence"/>
</dbReference>
<reference evidence="1 2" key="1">
    <citation type="submission" date="2018-03" db="EMBL/GenBank/DDBJ databases">
        <title>Genomic Encyclopedia of Archaeal and Bacterial Type Strains, Phase II (KMG-II): from individual species to whole genera.</title>
        <authorList>
            <person name="Goeker M."/>
        </authorList>
    </citation>
    <scope>NUCLEOTIDE SEQUENCE [LARGE SCALE GENOMIC DNA]</scope>
    <source>
        <strain evidence="1 2">DSM 28229</strain>
    </source>
</reference>
<protein>
    <submittedName>
        <fullName evidence="1">Uncharacterized protein</fullName>
    </submittedName>
</protein>
<comment type="caution">
    <text evidence="1">The sequence shown here is derived from an EMBL/GenBank/DDBJ whole genome shotgun (WGS) entry which is preliminary data.</text>
</comment>